<dbReference type="EMBL" id="GG738867">
    <property type="protein sequence ID" value="EFC44543.1"/>
    <property type="molecule type" value="Genomic_DNA"/>
</dbReference>
<gene>
    <name evidence="2" type="ORF">NAEGRDRAFT_57983</name>
</gene>
<dbReference type="GeneID" id="8848566"/>
<dbReference type="OrthoDB" id="10476976at2759"/>
<sequence>MYPQPQSINQHYPPPTSSSILPSIPSTTSFTNTNGGSTILHHQYVNNSNNNGLINSSSQSNQYGYQQQQNDDLNKKALTLLFNRTPSKPATTYYDSKCYATSGVSTALHYHDSSNHHSKNMFSQQQYYPNYLVQNISTTTQQPVNNTTNMYNQFNQIYPTTTSAHAPVNPVSAHTIPSPLLSKTQTTTFHNNIVESGVISNTTNVTSVKTVSTPEQSTIDQKVISSTTNNLQSFNEIIGMIDEKKKRKDSSDQQQNKKRKKEPVQVKEEDEEEECEEEVVEEDFVNGSSTEKLLPIRALAHLVGLSKDEGKTWRYRDVRRALFEKTSKEHSNFIEKNQQHSILRQRLPHKLTLVSFCKRIMLLVFHFIIRDGREPKFFLRTHVKKDLIENTLENEAPEFYKKINCNIAMKIHAFICTGLSIEQAAKNVLQNIPQGDKSAVATVNVTQCSSSTNSSEQHSSNSIEPKTSPILDSPTLSPINPTLPSLRDLLKQPSALSAHVNCQSCPHCKQEI</sequence>
<dbReference type="InParanoid" id="D2VEP6"/>
<feature type="region of interest" description="Disordered" evidence="1">
    <location>
        <begin position="450"/>
        <end position="477"/>
    </location>
</feature>
<protein>
    <submittedName>
        <fullName evidence="2">Predicted protein</fullName>
    </submittedName>
</protein>
<name>D2VEP6_NAEGR</name>
<dbReference type="KEGG" id="ngr:NAEGRDRAFT_57983"/>
<feature type="compositionally biased region" description="Low complexity" evidence="1">
    <location>
        <begin position="450"/>
        <end position="462"/>
    </location>
</feature>
<dbReference type="RefSeq" id="XP_002677287.1">
    <property type="nucleotide sequence ID" value="XM_002677241.1"/>
</dbReference>
<reference evidence="2 3" key="1">
    <citation type="journal article" date="2010" name="Cell">
        <title>The genome of Naegleria gruberi illuminates early eukaryotic versatility.</title>
        <authorList>
            <person name="Fritz-Laylin L.K."/>
            <person name="Prochnik S.E."/>
            <person name="Ginger M.L."/>
            <person name="Dacks J.B."/>
            <person name="Carpenter M.L."/>
            <person name="Field M.C."/>
            <person name="Kuo A."/>
            <person name="Paredez A."/>
            <person name="Chapman J."/>
            <person name="Pham J."/>
            <person name="Shu S."/>
            <person name="Neupane R."/>
            <person name="Cipriano M."/>
            <person name="Mancuso J."/>
            <person name="Tu H."/>
            <person name="Salamov A."/>
            <person name="Lindquist E."/>
            <person name="Shapiro H."/>
            <person name="Lucas S."/>
            <person name="Grigoriev I.V."/>
            <person name="Cande W.Z."/>
            <person name="Fulton C."/>
            <person name="Rokhsar D.S."/>
            <person name="Dawson S.C."/>
        </authorList>
    </citation>
    <scope>NUCLEOTIDE SEQUENCE [LARGE SCALE GENOMIC DNA]</scope>
    <source>
        <strain evidence="2 3">NEG-M</strain>
    </source>
</reference>
<proteinExistence type="predicted"/>
<evidence type="ECO:0000256" key="1">
    <source>
        <dbReference type="SAM" id="MobiDB-lite"/>
    </source>
</evidence>
<dbReference type="Proteomes" id="UP000006671">
    <property type="component" value="Unassembled WGS sequence"/>
</dbReference>
<feature type="compositionally biased region" description="Polar residues" evidence="1">
    <location>
        <begin position="1"/>
        <end position="10"/>
    </location>
</feature>
<feature type="compositionally biased region" description="Low complexity" evidence="1">
    <location>
        <begin position="17"/>
        <end position="35"/>
    </location>
</feature>
<evidence type="ECO:0000313" key="3">
    <source>
        <dbReference type="Proteomes" id="UP000006671"/>
    </source>
</evidence>
<keyword evidence="3" id="KW-1185">Reference proteome</keyword>
<accession>D2VEP6</accession>
<evidence type="ECO:0000313" key="2">
    <source>
        <dbReference type="EMBL" id="EFC44543.1"/>
    </source>
</evidence>
<feature type="region of interest" description="Disordered" evidence="1">
    <location>
        <begin position="1"/>
        <end position="35"/>
    </location>
</feature>
<feature type="region of interest" description="Disordered" evidence="1">
    <location>
        <begin position="242"/>
        <end position="275"/>
    </location>
</feature>
<dbReference type="AlphaFoldDB" id="D2VEP6"/>
<dbReference type="VEuPathDB" id="AmoebaDB:NAEGRDRAFT_57983"/>
<organism evidence="3">
    <name type="scientific">Naegleria gruberi</name>
    <name type="common">Amoeba</name>
    <dbReference type="NCBI Taxonomy" id="5762"/>
    <lineage>
        <taxon>Eukaryota</taxon>
        <taxon>Discoba</taxon>
        <taxon>Heterolobosea</taxon>
        <taxon>Tetramitia</taxon>
        <taxon>Eutetramitia</taxon>
        <taxon>Vahlkampfiidae</taxon>
        <taxon>Naegleria</taxon>
    </lineage>
</organism>
<feature type="region of interest" description="Disordered" evidence="1">
    <location>
        <begin position="50"/>
        <end position="69"/>
    </location>
</feature>